<dbReference type="InterPro" id="IPR036291">
    <property type="entry name" value="NAD(P)-bd_dom_sf"/>
</dbReference>
<name>A0ABR1HEN9_9HYPO</name>
<accession>A0ABR1HEN9</accession>
<organism evidence="1 2">
    <name type="scientific">Neonectria magnoliae</name>
    <dbReference type="NCBI Taxonomy" id="2732573"/>
    <lineage>
        <taxon>Eukaryota</taxon>
        <taxon>Fungi</taxon>
        <taxon>Dikarya</taxon>
        <taxon>Ascomycota</taxon>
        <taxon>Pezizomycotina</taxon>
        <taxon>Sordariomycetes</taxon>
        <taxon>Hypocreomycetidae</taxon>
        <taxon>Hypocreales</taxon>
        <taxon>Nectriaceae</taxon>
        <taxon>Neonectria</taxon>
    </lineage>
</organism>
<dbReference type="SUPFAM" id="SSF51735">
    <property type="entry name" value="NAD(P)-binding Rossmann-fold domains"/>
    <property type="match status" value="1"/>
</dbReference>
<sequence>MPLKNVCLVGGNGNLGTVFLDGLVASQSFSVSVAKRASSTSSLAHASQINLLPLPR</sequence>
<dbReference type="Proteomes" id="UP001498421">
    <property type="component" value="Unassembled WGS sequence"/>
</dbReference>
<dbReference type="EMBL" id="JAZAVK010000149">
    <property type="protein sequence ID" value="KAK7419459.1"/>
    <property type="molecule type" value="Genomic_DNA"/>
</dbReference>
<gene>
    <name evidence="1" type="ORF">QQZ08_010829</name>
</gene>
<comment type="caution">
    <text evidence="1">The sequence shown here is derived from an EMBL/GenBank/DDBJ whole genome shotgun (WGS) entry which is preliminary data.</text>
</comment>
<evidence type="ECO:0000313" key="1">
    <source>
        <dbReference type="EMBL" id="KAK7419459.1"/>
    </source>
</evidence>
<evidence type="ECO:0000313" key="2">
    <source>
        <dbReference type="Proteomes" id="UP001498421"/>
    </source>
</evidence>
<keyword evidence="2" id="KW-1185">Reference proteome</keyword>
<evidence type="ECO:0008006" key="3">
    <source>
        <dbReference type="Google" id="ProtNLM"/>
    </source>
</evidence>
<protein>
    <recommendedName>
        <fullName evidence="3">NmrA-like domain-containing protein</fullName>
    </recommendedName>
</protein>
<proteinExistence type="predicted"/>
<reference evidence="1 2" key="1">
    <citation type="journal article" date="2025" name="Microbiol. Resour. Announc.">
        <title>Draft genome sequences for Neonectria magnoliae and Neonectria punicea, canker pathogens of Liriodendron tulipifera and Acer saccharum in West Virginia.</title>
        <authorList>
            <person name="Petronek H.M."/>
            <person name="Kasson M.T."/>
            <person name="Metheny A.M."/>
            <person name="Stauder C.M."/>
            <person name="Lovett B."/>
            <person name="Lynch S.C."/>
            <person name="Garnas J.R."/>
            <person name="Kasson L.R."/>
            <person name="Stajich J.E."/>
        </authorList>
    </citation>
    <scope>NUCLEOTIDE SEQUENCE [LARGE SCALE GENOMIC DNA]</scope>
    <source>
        <strain evidence="1 2">NRRL 64651</strain>
    </source>
</reference>